<comment type="caution">
    <text evidence="3">The sequence shown here is derived from an EMBL/GenBank/DDBJ whole genome shotgun (WGS) entry which is preliminary data.</text>
</comment>
<dbReference type="Proteomes" id="UP000186922">
    <property type="component" value="Unassembled WGS sequence"/>
</dbReference>
<evidence type="ECO:0000256" key="1">
    <source>
        <dbReference type="SAM" id="Coils"/>
    </source>
</evidence>
<evidence type="ECO:0000256" key="2">
    <source>
        <dbReference type="SAM" id="MobiDB-lite"/>
    </source>
</evidence>
<dbReference type="EMBL" id="BDGG01000001">
    <property type="protein sequence ID" value="GAU90376.1"/>
    <property type="molecule type" value="Genomic_DNA"/>
</dbReference>
<feature type="compositionally biased region" description="Basic and acidic residues" evidence="2">
    <location>
        <begin position="46"/>
        <end position="75"/>
    </location>
</feature>
<sequence>MLTPYPPDSRELDASSGAEQVNFHPDNEAEQSLTVDGRPTASPKLAIEHETALHGSTLKKEAARLVSPETRHDNSESDNMPASRKKPTLSSKSAANLAKFEKLLEGYKAEMLESKADKIRISGREFLSLEKAAEFMYQHIERMEALSVQRSEAEARRAEAESNNLLHQIQLEHLRRQPGKSNEIKN</sequence>
<feature type="coiled-coil region" evidence="1">
    <location>
        <begin position="143"/>
        <end position="177"/>
    </location>
</feature>
<feature type="region of interest" description="Disordered" evidence="2">
    <location>
        <begin position="1"/>
        <end position="95"/>
    </location>
</feature>
<organism evidence="3 4">
    <name type="scientific">Ramazzottius varieornatus</name>
    <name type="common">Water bear</name>
    <name type="synonym">Tardigrade</name>
    <dbReference type="NCBI Taxonomy" id="947166"/>
    <lineage>
        <taxon>Eukaryota</taxon>
        <taxon>Metazoa</taxon>
        <taxon>Ecdysozoa</taxon>
        <taxon>Tardigrada</taxon>
        <taxon>Eutardigrada</taxon>
        <taxon>Parachela</taxon>
        <taxon>Hypsibioidea</taxon>
        <taxon>Ramazzottiidae</taxon>
        <taxon>Ramazzottius</taxon>
    </lineage>
</organism>
<dbReference type="AlphaFoldDB" id="A0A1D1UKY3"/>
<evidence type="ECO:0000313" key="3">
    <source>
        <dbReference type="EMBL" id="GAU90376.1"/>
    </source>
</evidence>
<keyword evidence="4" id="KW-1185">Reference proteome</keyword>
<reference evidence="3 4" key="1">
    <citation type="journal article" date="2016" name="Nat. Commun.">
        <title>Extremotolerant tardigrade genome and improved radiotolerance of human cultured cells by tardigrade-unique protein.</title>
        <authorList>
            <person name="Hashimoto T."/>
            <person name="Horikawa D.D."/>
            <person name="Saito Y."/>
            <person name="Kuwahara H."/>
            <person name="Kozuka-Hata H."/>
            <person name="Shin-I T."/>
            <person name="Minakuchi Y."/>
            <person name="Ohishi K."/>
            <person name="Motoyama A."/>
            <person name="Aizu T."/>
            <person name="Enomoto A."/>
            <person name="Kondo K."/>
            <person name="Tanaka S."/>
            <person name="Hara Y."/>
            <person name="Koshikawa S."/>
            <person name="Sagara H."/>
            <person name="Miura T."/>
            <person name="Yokobori S."/>
            <person name="Miyagawa K."/>
            <person name="Suzuki Y."/>
            <person name="Kubo T."/>
            <person name="Oyama M."/>
            <person name="Kohara Y."/>
            <person name="Fujiyama A."/>
            <person name="Arakawa K."/>
            <person name="Katayama T."/>
            <person name="Toyoda A."/>
            <person name="Kunieda T."/>
        </authorList>
    </citation>
    <scope>NUCLEOTIDE SEQUENCE [LARGE SCALE GENOMIC DNA]</scope>
    <source>
        <strain evidence="3 4">YOKOZUNA-1</strain>
    </source>
</reference>
<gene>
    <name evidence="3" type="primary">RvY_02799-1</name>
    <name evidence="3" type="synonym">RvY_02799.1</name>
    <name evidence="3" type="ORF">RvY_02799</name>
</gene>
<keyword evidence="1" id="KW-0175">Coiled coil</keyword>
<name>A0A1D1UKY3_RAMVA</name>
<accession>A0A1D1UKY3</accession>
<proteinExistence type="predicted"/>
<protein>
    <submittedName>
        <fullName evidence="3">Uncharacterized protein</fullName>
    </submittedName>
</protein>
<evidence type="ECO:0000313" key="4">
    <source>
        <dbReference type="Proteomes" id="UP000186922"/>
    </source>
</evidence>